<dbReference type="GO" id="GO:0004553">
    <property type="term" value="F:hydrolase activity, hydrolyzing O-glycosyl compounds"/>
    <property type="evidence" value="ECO:0007669"/>
    <property type="project" value="InterPro"/>
</dbReference>
<dbReference type="GO" id="GO:0005975">
    <property type="term" value="P:carbohydrate metabolic process"/>
    <property type="evidence" value="ECO:0007669"/>
    <property type="project" value="InterPro"/>
</dbReference>
<dbReference type="AlphaFoldDB" id="A0A5C5FZB5"/>
<dbReference type="STRING" id="5288.A0A5C5FZB5"/>
<keyword evidence="6" id="KW-0326">Glycosidase</keyword>
<evidence type="ECO:0000256" key="3">
    <source>
        <dbReference type="ARBA" id="ARBA00022723"/>
    </source>
</evidence>
<proteinExistence type="inferred from homology"/>
<dbReference type="Gene3D" id="3.20.20.80">
    <property type="entry name" value="Glycosidases"/>
    <property type="match status" value="1"/>
</dbReference>
<comment type="caution">
    <text evidence="8">The sequence shown here is derived from an EMBL/GenBank/DDBJ whole genome shotgun (WGS) entry which is preliminary data.</text>
</comment>
<keyword evidence="3" id="KW-0479">Metal-binding</keyword>
<evidence type="ECO:0000256" key="5">
    <source>
        <dbReference type="ARBA" id="ARBA00023277"/>
    </source>
</evidence>
<feature type="domain" description="Glycosyl hydrolase family 13 catalytic" evidence="7">
    <location>
        <begin position="91"/>
        <end position="484"/>
    </location>
</feature>
<reference evidence="8 9" key="1">
    <citation type="submission" date="2019-03" db="EMBL/GenBank/DDBJ databases">
        <title>Rhodosporidium diobovatum UCD-FST 08-225 genome sequencing, assembly, and annotation.</title>
        <authorList>
            <person name="Fakankun I.U."/>
            <person name="Fristensky B."/>
            <person name="Levin D.B."/>
        </authorList>
    </citation>
    <scope>NUCLEOTIDE SEQUENCE [LARGE SCALE GENOMIC DNA]</scope>
    <source>
        <strain evidence="8 9">UCD-FST 08-225</strain>
    </source>
</reference>
<evidence type="ECO:0000313" key="8">
    <source>
        <dbReference type="EMBL" id="TNY22217.1"/>
    </source>
</evidence>
<dbReference type="GO" id="GO:0005509">
    <property type="term" value="F:calcium ion binding"/>
    <property type="evidence" value="ECO:0007669"/>
    <property type="project" value="InterPro"/>
</dbReference>
<evidence type="ECO:0000313" key="9">
    <source>
        <dbReference type="Proteomes" id="UP000311382"/>
    </source>
</evidence>
<accession>A0A5C5FZB5</accession>
<dbReference type="SUPFAM" id="SSF51445">
    <property type="entry name" value="(Trans)glycosidases"/>
    <property type="match status" value="1"/>
</dbReference>
<organism evidence="8 9">
    <name type="scientific">Rhodotorula diobovata</name>
    <dbReference type="NCBI Taxonomy" id="5288"/>
    <lineage>
        <taxon>Eukaryota</taxon>
        <taxon>Fungi</taxon>
        <taxon>Dikarya</taxon>
        <taxon>Basidiomycota</taxon>
        <taxon>Pucciniomycotina</taxon>
        <taxon>Microbotryomycetes</taxon>
        <taxon>Sporidiobolales</taxon>
        <taxon>Sporidiobolaceae</taxon>
        <taxon>Rhodotorula</taxon>
    </lineage>
</organism>
<dbReference type="OrthoDB" id="550577at2759"/>
<dbReference type="InterPro" id="IPR013776">
    <property type="entry name" value="A-amylase_thermo"/>
</dbReference>
<evidence type="ECO:0000256" key="6">
    <source>
        <dbReference type="ARBA" id="ARBA00023295"/>
    </source>
</evidence>
<sequence>MRVIANPDLISPRRPATFVQVLAAAQGLKGQIGGARSSSLLSRSLPTHSTASFSTMAVDQAPPAPRYRTENWRANARALGKQDHPKGSSNYTMLQGFEWYTPGGGVYYEWLESKAKELGDMGITAIWCPPPTKCDTADSVGYSPYDLWDLGEFDQKGGKATKWGTKEQLVKCIKALKDNGIAVYIDAVLNHKMGADRAEPFHATEVDENDRNKEISDLYEIEGWTGFDYPGRLEDKSGKGGEHSKMKWSHIHFTGVDYDNKNQKNGIFKIQGEGKTWAKAVDKEQGNYDYLMGADIDHSHPDVRKDLIDWGVWIMQETGAAGFRFDAIKHIDEGFIAEFVQQVRERLDNTDLFCVGEFWKMALPALEHYLDNFPEQMSLFDAPLHNNFHAAGEAAENYDLRQIWDGSLVQSRPVDAVTLVCNHDTQPTQALEAPVATWFAPLAYSLILLRGDGYPCVFGGDLWGCKSDPPVDPINQLADLVKARKWFAYGATRDYWDHPNCVGWVREGDAEHDGCAVVICNGTAPGEKRMQLPGGDKHKGEVWVDALGWFQGEVTIEDDGWATFGCPERSVSIWTKKDARGKEAFGKQ</sequence>
<dbReference type="InterPro" id="IPR013780">
    <property type="entry name" value="Glyco_hydro_b"/>
</dbReference>
<keyword evidence="5" id="KW-0119">Carbohydrate metabolism</keyword>
<keyword evidence="4" id="KW-0378">Hydrolase</keyword>
<comment type="similarity">
    <text evidence="2">Belongs to the glycosyl hydrolase 13 family.</text>
</comment>
<gene>
    <name evidence="8" type="ORF">DMC30DRAFT_160766</name>
</gene>
<dbReference type="Pfam" id="PF00128">
    <property type="entry name" value="Alpha-amylase"/>
    <property type="match status" value="1"/>
</dbReference>
<dbReference type="CDD" id="cd11318">
    <property type="entry name" value="AmyAc_bac_fung_AmyA"/>
    <property type="match status" value="1"/>
</dbReference>
<dbReference type="NCBIfam" id="NF006968">
    <property type="entry name" value="PRK09441.1-1"/>
    <property type="match status" value="1"/>
</dbReference>
<dbReference type="Proteomes" id="UP000311382">
    <property type="component" value="Unassembled WGS sequence"/>
</dbReference>
<dbReference type="PANTHER" id="PTHR43447">
    <property type="entry name" value="ALPHA-AMYLASE"/>
    <property type="match status" value="1"/>
</dbReference>
<evidence type="ECO:0000256" key="2">
    <source>
        <dbReference type="ARBA" id="ARBA00008061"/>
    </source>
</evidence>
<dbReference type="SMART" id="SM00642">
    <property type="entry name" value="Aamy"/>
    <property type="match status" value="1"/>
</dbReference>
<evidence type="ECO:0000259" key="7">
    <source>
        <dbReference type="SMART" id="SM00642"/>
    </source>
</evidence>
<dbReference type="InterPro" id="IPR017853">
    <property type="entry name" value="GH"/>
</dbReference>
<dbReference type="NCBIfam" id="NF006969">
    <property type="entry name" value="PRK09441.1-2"/>
    <property type="match status" value="1"/>
</dbReference>
<dbReference type="Gene3D" id="2.40.30.140">
    <property type="match status" value="1"/>
</dbReference>
<dbReference type="SUPFAM" id="SSF51011">
    <property type="entry name" value="Glycosyl hydrolase domain"/>
    <property type="match status" value="1"/>
</dbReference>
<dbReference type="EMBL" id="SOZI01000029">
    <property type="protein sequence ID" value="TNY22217.1"/>
    <property type="molecule type" value="Genomic_DNA"/>
</dbReference>
<name>A0A5C5FZB5_9BASI</name>
<evidence type="ECO:0000256" key="1">
    <source>
        <dbReference type="ARBA" id="ARBA00001913"/>
    </source>
</evidence>
<dbReference type="InterPro" id="IPR006047">
    <property type="entry name" value="GH13_cat_dom"/>
</dbReference>
<dbReference type="Gene3D" id="2.60.40.1180">
    <property type="entry name" value="Golgi alpha-mannosidase II"/>
    <property type="match status" value="1"/>
</dbReference>
<dbReference type="PIRSF" id="PIRSF001021">
    <property type="entry name" value="Alph-amls_thrmst"/>
    <property type="match status" value="1"/>
</dbReference>
<comment type="cofactor">
    <cofactor evidence="1">
        <name>Ca(2+)</name>
        <dbReference type="ChEBI" id="CHEBI:29108"/>
    </cofactor>
</comment>
<keyword evidence="9" id="KW-1185">Reference proteome</keyword>
<protein>
    <submittedName>
        <fullName evidence="8">Putative alpha-amylase</fullName>
    </submittedName>
</protein>
<evidence type="ECO:0000256" key="4">
    <source>
        <dbReference type="ARBA" id="ARBA00022801"/>
    </source>
</evidence>